<comment type="caution">
    <text evidence="1">The sequence shown here is derived from an EMBL/GenBank/DDBJ whole genome shotgun (WGS) entry which is preliminary data.</text>
</comment>
<dbReference type="Proteomes" id="UP000245207">
    <property type="component" value="Unassembled WGS sequence"/>
</dbReference>
<reference evidence="1 2" key="1">
    <citation type="journal article" date="2018" name="Mol. Plant">
        <title>The genome of Artemisia annua provides insight into the evolution of Asteraceae family and artemisinin biosynthesis.</title>
        <authorList>
            <person name="Shen Q."/>
            <person name="Zhang L."/>
            <person name="Liao Z."/>
            <person name="Wang S."/>
            <person name="Yan T."/>
            <person name="Shi P."/>
            <person name="Liu M."/>
            <person name="Fu X."/>
            <person name="Pan Q."/>
            <person name="Wang Y."/>
            <person name="Lv Z."/>
            <person name="Lu X."/>
            <person name="Zhang F."/>
            <person name="Jiang W."/>
            <person name="Ma Y."/>
            <person name="Chen M."/>
            <person name="Hao X."/>
            <person name="Li L."/>
            <person name="Tang Y."/>
            <person name="Lv G."/>
            <person name="Zhou Y."/>
            <person name="Sun X."/>
            <person name="Brodelius P.E."/>
            <person name="Rose J.K.C."/>
            <person name="Tang K."/>
        </authorList>
    </citation>
    <scope>NUCLEOTIDE SEQUENCE [LARGE SCALE GENOMIC DNA]</scope>
    <source>
        <strain evidence="2">cv. Huhao1</strain>
        <tissue evidence="1">Leaf</tissue>
    </source>
</reference>
<protein>
    <submittedName>
        <fullName evidence="1">F-box protein</fullName>
    </submittedName>
</protein>
<evidence type="ECO:0000313" key="1">
    <source>
        <dbReference type="EMBL" id="PWA44670.1"/>
    </source>
</evidence>
<proteinExistence type="predicted"/>
<evidence type="ECO:0000313" key="2">
    <source>
        <dbReference type="Proteomes" id="UP000245207"/>
    </source>
</evidence>
<sequence length="78" mass="8716">MAFVNFCQGNAEKVLDLFLKTASRGSTPTIMDAVFVYWEIGMMEEGMKIPKRAAKQGDPPGLFCISAYPFKNLTAHFH</sequence>
<accession>A0A2U1L6P0</accession>
<gene>
    <name evidence="1" type="ORF">CTI12_AA525440</name>
</gene>
<dbReference type="AlphaFoldDB" id="A0A2U1L6P0"/>
<dbReference type="STRING" id="35608.A0A2U1L6P0"/>
<keyword evidence="2" id="KW-1185">Reference proteome</keyword>
<organism evidence="1 2">
    <name type="scientific">Artemisia annua</name>
    <name type="common">Sweet wormwood</name>
    <dbReference type="NCBI Taxonomy" id="35608"/>
    <lineage>
        <taxon>Eukaryota</taxon>
        <taxon>Viridiplantae</taxon>
        <taxon>Streptophyta</taxon>
        <taxon>Embryophyta</taxon>
        <taxon>Tracheophyta</taxon>
        <taxon>Spermatophyta</taxon>
        <taxon>Magnoliopsida</taxon>
        <taxon>eudicotyledons</taxon>
        <taxon>Gunneridae</taxon>
        <taxon>Pentapetalae</taxon>
        <taxon>asterids</taxon>
        <taxon>campanulids</taxon>
        <taxon>Asterales</taxon>
        <taxon>Asteraceae</taxon>
        <taxon>Asteroideae</taxon>
        <taxon>Anthemideae</taxon>
        <taxon>Artemisiinae</taxon>
        <taxon>Artemisia</taxon>
    </lineage>
</organism>
<name>A0A2U1L6P0_ARTAN</name>
<dbReference type="EMBL" id="PKPP01011155">
    <property type="protein sequence ID" value="PWA44670.1"/>
    <property type="molecule type" value="Genomic_DNA"/>
</dbReference>